<name>A0A9P6F0D8_9FUNG</name>
<protein>
    <submittedName>
        <fullName evidence="2">Uncharacterized protein</fullName>
    </submittedName>
</protein>
<sequence>MRLFLVCLLAAVLPAASLAGQESFCEDKISRHGRLFGRPTYYDLQERIPGWVFFDQNRLQGRIHGNTYWNIKGELEEKLPVDELLLDPVVYSLNHPSDFEGPFSGRIGRGEIVLKWEKSGATITGRSGQGDFEVKGKTRVDWSP</sequence>
<evidence type="ECO:0000313" key="2">
    <source>
        <dbReference type="EMBL" id="KAF9540076.1"/>
    </source>
</evidence>
<comment type="caution">
    <text evidence="2">The sequence shown here is derived from an EMBL/GenBank/DDBJ whole genome shotgun (WGS) entry which is preliminary data.</text>
</comment>
<feature type="signal peptide" evidence="1">
    <location>
        <begin position="1"/>
        <end position="19"/>
    </location>
</feature>
<dbReference type="Proteomes" id="UP000723463">
    <property type="component" value="Unassembled WGS sequence"/>
</dbReference>
<evidence type="ECO:0000313" key="3">
    <source>
        <dbReference type="Proteomes" id="UP000723463"/>
    </source>
</evidence>
<keyword evidence="3" id="KW-1185">Reference proteome</keyword>
<organism evidence="2 3">
    <name type="scientific">Mortierella hygrophila</name>
    <dbReference type="NCBI Taxonomy" id="979708"/>
    <lineage>
        <taxon>Eukaryota</taxon>
        <taxon>Fungi</taxon>
        <taxon>Fungi incertae sedis</taxon>
        <taxon>Mucoromycota</taxon>
        <taxon>Mortierellomycotina</taxon>
        <taxon>Mortierellomycetes</taxon>
        <taxon>Mortierellales</taxon>
        <taxon>Mortierellaceae</taxon>
        <taxon>Mortierella</taxon>
    </lineage>
</organism>
<dbReference type="EMBL" id="JAAAXW010000216">
    <property type="protein sequence ID" value="KAF9540076.1"/>
    <property type="molecule type" value="Genomic_DNA"/>
</dbReference>
<keyword evidence="1" id="KW-0732">Signal</keyword>
<dbReference type="AlphaFoldDB" id="A0A9P6F0D8"/>
<reference evidence="2" key="1">
    <citation type="journal article" date="2020" name="Fungal Divers.">
        <title>Resolving the Mortierellaceae phylogeny through synthesis of multi-gene phylogenetics and phylogenomics.</title>
        <authorList>
            <person name="Vandepol N."/>
            <person name="Liber J."/>
            <person name="Desiro A."/>
            <person name="Na H."/>
            <person name="Kennedy M."/>
            <person name="Barry K."/>
            <person name="Grigoriev I.V."/>
            <person name="Miller A.N."/>
            <person name="O'Donnell K."/>
            <person name="Stajich J.E."/>
            <person name="Bonito G."/>
        </authorList>
    </citation>
    <scope>NUCLEOTIDE SEQUENCE</scope>
    <source>
        <strain evidence="2">NRRL 2591</strain>
    </source>
</reference>
<feature type="chain" id="PRO_5040125998" evidence="1">
    <location>
        <begin position="20"/>
        <end position="144"/>
    </location>
</feature>
<evidence type="ECO:0000256" key="1">
    <source>
        <dbReference type="SAM" id="SignalP"/>
    </source>
</evidence>
<proteinExistence type="predicted"/>
<accession>A0A9P6F0D8</accession>
<gene>
    <name evidence="2" type="ORF">EC957_004673</name>
</gene>